<name>A0A1Y2BCH0_9TREE</name>
<accession>A0A1Y2BCH0</accession>
<protein>
    <submittedName>
        <fullName evidence="1">Uncharacterized protein</fullName>
    </submittedName>
</protein>
<comment type="caution">
    <text evidence="1">The sequence shown here is derived from an EMBL/GenBank/DDBJ whole genome shotgun (WGS) entry which is preliminary data.</text>
</comment>
<evidence type="ECO:0000313" key="2">
    <source>
        <dbReference type="Proteomes" id="UP000193986"/>
    </source>
</evidence>
<dbReference type="EMBL" id="MCFC01000009">
    <property type="protein sequence ID" value="ORY32532.1"/>
    <property type="molecule type" value="Genomic_DNA"/>
</dbReference>
<keyword evidence="2" id="KW-1185">Reference proteome</keyword>
<organism evidence="1 2">
    <name type="scientific">Naematelia encephala</name>
    <dbReference type="NCBI Taxonomy" id="71784"/>
    <lineage>
        <taxon>Eukaryota</taxon>
        <taxon>Fungi</taxon>
        <taxon>Dikarya</taxon>
        <taxon>Basidiomycota</taxon>
        <taxon>Agaricomycotina</taxon>
        <taxon>Tremellomycetes</taxon>
        <taxon>Tremellales</taxon>
        <taxon>Naemateliaceae</taxon>
        <taxon>Naematelia</taxon>
    </lineage>
</organism>
<dbReference type="Proteomes" id="UP000193986">
    <property type="component" value="Unassembled WGS sequence"/>
</dbReference>
<dbReference type="AlphaFoldDB" id="A0A1Y2BCH0"/>
<evidence type="ECO:0000313" key="1">
    <source>
        <dbReference type="EMBL" id="ORY32532.1"/>
    </source>
</evidence>
<dbReference type="InParanoid" id="A0A1Y2BCH0"/>
<proteinExistence type="predicted"/>
<reference evidence="1 2" key="1">
    <citation type="submission" date="2016-07" db="EMBL/GenBank/DDBJ databases">
        <title>Pervasive Adenine N6-methylation of Active Genes in Fungi.</title>
        <authorList>
            <consortium name="DOE Joint Genome Institute"/>
            <person name="Mondo S.J."/>
            <person name="Dannebaum R.O."/>
            <person name="Kuo R.C."/>
            <person name="Labutti K."/>
            <person name="Haridas S."/>
            <person name="Kuo A."/>
            <person name="Salamov A."/>
            <person name="Ahrendt S.R."/>
            <person name="Lipzen A."/>
            <person name="Sullivan W."/>
            <person name="Andreopoulos W.B."/>
            <person name="Clum A."/>
            <person name="Lindquist E."/>
            <person name="Daum C."/>
            <person name="Ramamoorthy G.K."/>
            <person name="Gryganskyi A."/>
            <person name="Culley D."/>
            <person name="Magnuson J.K."/>
            <person name="James T.Y."/>
            <person name="O'Malley M.A."/>
            <person name="Stajich J.E."/>
            <person name="Spatafora J.W."/>
            <person name="Visel A."/>
            <person name="Grigoriev I.V."/>
        </authorList>
    </citation>
    <scope>NUCLEOTIDE SEQUENCE [LARGE SCALE GENOMIC DNA]</scope>
    <source>
        <strain evidence="1 2">68-887.2</strain>
    </source>
</reference>
<sequence length="183" mass="20159">MPSASRDDPDMTFPLDTNLIPSSPVLVMQGTDFRGGFGSKVHQHIGRDGLPCVVPTTLRRSEGGGRVSATLSFVSCAIAPTGLNTAEKSRWNLKHSLWSCVTADERSLRLEVPISNCNLYRPHFHRLTTTQASVSGSNSQGKRTSWIVDLDHMLQIGFVTADDPEVRPRSRLLPQPQVHQKTD</sequence>
<gene>
    <name evidence="1" type="ORF">BCR39DRAFT_375890</name>
</gene>